<gene>
    <name evidence="2" type="ORF">CYCCA115_LOCUS22667</name>
</gene>
<evidence type="ECO:0000313" key="3">
    <source>
        <dbReference type="Proteomes" id="UP001295423"/>
    </source>
</evidence>
<feature type="region of interest" description="Disordered" evidence="1">
    <location>
        <begin position="1"/>
        <end position="30"/>
    </location>
</feature>
<dbReference type="AlphaFoldDB" id="A0AAD2JNM3"/>
<comment type="caution">
    <text evidence="2">The sequence shown here is derived from an EMBL/GenBank/DDBJ whole genome shotgun (WGS) entry which is preliminary data.</text>
</comment>
<name>A0AAD2JNM3_9STRA</name>
<reference evidence="2" key="1">
    <citation type="submission" date="2023-08" db="EMBL/GenBank/DDBJ databases">
        <authorList>
            <person name="Audoor S."/>
            <person name="Bilcke G."/>
        </authorList>
    </citation>
    <scope>NUCLEOTIDE SEQUENCE</scope>
</reference>
<evidence type="ECO:0000313" key="2">
    <source>
        <dbReference type="EMBL" id="CAJ1967210.1"/>
    </source>
</evidence>
<proteinExistence type="predicted"/>
<protein>
    <submittedName>
        <fullName evidence="2">Uncharacterized protein</fullName>
    </submittedName>
</protein>
<accession>A0AAD2JNM3</accession>
<sequence length="163" mass="17838">MTPFSPLSDRVQERSTHHVPHNGVQPPSLLVKGMKVLGPSSSEEIDTSLSDDDDDDDIIGLLGDSTQRVRRAGPDASVLTSGDLARLAKIRASNCSHESRSDSMIVLKKRLHGLPTRNVDDIFSSKKNKKYDLGTLKKGDSMVLAKKRVPKCIHGDIGNTQWP</sequence>
<dbReference type="Proteomes" id="UP001295423">
    <property type="component" value="Unassembled WGS sequence"/>
</dbReference>
<dbReference type="EMBL" id="CAKOGP040002314">
    <property type="protein sequence ID" value="CAJ1967210.1"/>
    <property type="molecule type" value="Genomic_DNA"/>
</dbReference>
<organism evidence="2 3">
    <name type="scientific">Cylindrotheca closterium</name>
    <dbReference type="NCBI Taxonomy" id="2856"/>
    <lineage>
        <taxon>Eukaryota</taxon>
        <taxon>Sar</taxon>
        <taxon>Stramenopiles</taxon>
        <taxon>Ochrophyta</taxon>
        <taxon>Bacillariophyta</taxon>
        <taxon>Bacillariophyceae</taxon>
        <taxon>Bacillariophycidae</taxon>
        <taxon>Bacillariales</taxon>
        <taxon>Bacillariaceae</taxon>
        <taxon>Cylindrotheca</taxon>
    </lineage>
</organism>
<keyword evidence="3" id="KW-1185">Reference proteome</keyword>
<evidence type="ECO:0000256" key="1">
    <source>
        <dbReference type="SAM" id="MobiDB-lite"/>
    </source>
</evidence>